<proteinExistence type="predicted"/>
<gene>
    <name evidence="1" type="ORF">K470DRAFT_45834</name>
</gene>
<sequence length="70" mass="8132">MPPKQKPVCRWRCRGEINLHCQSCGLQTYTRSDMCEMCSAAPRGCVRPTLISPHLIKHRHHRHHPLSPLH</sequence>
<accession>A0A6A7C0Y6</accession>
<reference evidence="1" key="1">
    <citation type="journal article" date="2020" name="Stud. Mycol.">
        <title>101 Dothideomycetes genomes: a test case for predicting lifestyles and emergence of pathogens.</title>
        <authorList>
            <person name="Haridas S."/>
            <person name="Albert R."/>
            <person name="Binder M."/>
            <person name="Bloem J."/>
            <person name="Labutti K."/>
            <person name="Salamov A."/>
            <person name="Andreopoulos B."/>
            <person name="Baker S."/>
            <person name="Barry K."/>
            <person name="Bills G."/>
            <person name="Bluhm B."/>
            <person name="Cannon C."/>
            <person name="Castanera R."/>
            <person name="Culley D."/>
            <person name="Daum C."/>
            <person name="Ezra D."/>
            <person name="Gonzalez J."/>
            <person name="Henrissat B."/>
            <person name="Kuo A."/>
            <person name="Liang C."/>
            <person name="Lipzen A."/>
            <person name="Lutzoni F."/>
            <person name="Magnuson J."/>
            <person name="Mondo S."/>
            <person name="Nolan M."/>
            <person name="Ohm R."/>
            <person name="Pangilinan J."/>
            <person name="Park H.-J."/>
            <person name="Ramirez L."/>
            <person name="Alfaro M."/>
            <person name="Sun H."/>
            <person name="Tritt A."/>
            <person name="Yoshinaga Y."/>
            <person name="Zwiers L.-H."/>
            <person name="Turgeon B."/>
            <person name="Goodwin S."/>
            <person name="Spatafora J."/>
            <person name="Crous P."/>
            <person name="Grigoriev I."/>
        </authorList>
    </citation>
    <scope>NUCLEOTIDE SEQUENCE</scope>
    <source>
        <strain evidence="1">CBS 480.64</strain>
    </source>
</reference>
<dbReference type="AlphaFoldDB" id="A0A6A7C0Y6"/>
<evidence type="ECO:0000313" key="1">
    <source>
        <dbReference type="EMBL" id="KAF2861063.1"/>
    </source>
</evidence>
<keyword evidence="2" id="KW-1185">Reference proteome</keyword>
<organism evidence="1 2">
    <name type="scientific">Piedraia hortae CBS 480.64</name>
    <dbReference type="NCBI Taxonomy" id="1314780"/>
    <lineage>
        <taxon>Eukaryota</taxon>
        <taxon>Fungi</taxon>
        <taxon>Dikarya</taxon>
        <taxon>Ascomycota</taxon>
        <taxon>Pezizomycotina</taxon>
        <taxon>Dothideomycetes</taxon>
        <taxon>Dothideomycetidae</taxon>
        <taxon>Capnodiales</taxon>
        <taxon>Piedraiaceae</taxon>
        <taxon>Piedraia</taxon>
    </lineage>
</organism>
<dbReference type="Proteomes" id="UP000799421">
    <property type="component" value="Unassembled WGS sequence"/>
</dbReference>
<evidence type="ECO:0000313" key="2">
    <source>
        <dbReference type="Proteomes" id="UP000799421"/>
    </source>
</evidence>
<protein>
    <submittedName>
        <fullName evidence="1">Uncharacterized protein</fullName>
    </submittedName>
</protein>
<name>A0A6A7C0Y6_9PEZI</name>
<dbReference type="EMBL" id="MU005975">
    <property type="protein sequence ID" value="KAF2861063.1"/>
    <property type="molecule type" value="Genomic_DNA"/>
</dbReference>